<dbReference type="PANTHER" id="PTHR11461">
    <property type="entry name" value="SERINE PROTEASE INHIBITOR, SERPIN"/>
    <property type="match status" value="1"/>
</dbReference>
<dbReference type="SUPFAM" id="SSF56574">
    <property type="entry name" value="Serpins"/>
    <property type="match status" value="1"/>
</dbReference>
<comment type="similarity">
    <text evidence="1 2">Belongs to the serpin family.</text>
</comment>
<protein>
    <submittedName>
        <fullName evidence="5">Serpin (Serine proteinase inhibitor) superfamily protein</fullName>
    </submittedName>
</protein>
<dbReference type="EMBL" id="MIGC01002893">
    <property type="protein sequence ID" value="PHJ20299.1"/>
    <property type="molecule type" value="Genomic_DNA"/>
</dbReference>
<dbReference type="Proteomes" id="UP000221165">
    <property type="component" value="Unassembled WGS sequence"/>
</dbReference>
<dbReference type="RefSeq" id="XP_067921989.1">
    <property type="nucleotide sequence ID" value="XM_068066035.1"/>
</dbReference>
<dbReference type="SMART" id="SM00093">
    <property type="entry name" value="SERPIN"/>
    <property type="match status" value="1"/>
</dbReference>
<feature type="domain" description="Serpin" evidence="4">
    <location>
        <begin position="108"/>
        <end position="469"/>
    </location>
</feature>
<keyword evidence="6" id="KW-1185">Reference proteome</keyword>
<dbReference type="GeneID" id="94429246"/>
<evidence type="ECO:0000259" key="4">
    <source>
        <dbReference type="SMART" id="SM00093"/>
    </source>
</evidence>
<evidence type="ECO:0000256" key="1">
    <source>
        <dbReference type="ARBA" id="ARBA00009500"/>
    </source>
</evidence>
<dbReference type="Gene3D" id="3.30.497.10">
    <property type="entry name" value="Antithrombin, subunit I, domain 2"/>
    <property type="match status" value="1"/>
</dbReference>
<feature type="compositionally biased region" description="Low complexity" evidence="3">
    <location>
        <begin position="46"/>
        <end position="57"/>
    </location>
</feature>
<proteinExistence type="inferred from homology"/>
<evidence type="ECO:0000256" key="3">
    <source>
        <dbReference type="SAM" id="MobiDB-lite"/>
    </source>
</evidence>
<feature type="compositionally biased region" description="Polar residues" evidence="3">
    <location>
        <begin position="36"/>
        <end position="45"/>
    </location>
</feature>
<evidence type="ECO:0000313" key="5">
    <source>
        <dbReference type="EMBL" id="PHJ20299.1"/>
    </source>
</evidence>
<gene>
    <name evidence="5" type="ORF">CSUI_005868</name>
</gene>
<dbReference type="InterPro" id="IPR023796">
    <property type="entry name" value="Serpin_dom"/>
</dbReference>
<feature type="region of interest" description="Disordered" evidence="3">
    <location>
        <begin position="30"/>
        <end position="69"/>
    </location>
</feature>
<accession>A0A2C6KTQ6</accession>
<dbReference type="Pfam" id="PF00079">
    <property type="entry name" value="Serpin"/>
    <property type="match status" value="1"/>
</dbReference>
<dbReference type="OrthoDB" id="8179360at2759"/>
<organism evidence="5 6">
    <name type="scientific">Cystoisospora suis</name>
    <dbReference type="NCBI Taxonomy" id="483139"/>
    <lineage>
        <taxon>Eukaryota</taxon>
        <taxon>Sar</taxon>
        <taxon>Alveolata</taxon>
        <taxon>Apicomplexa</taxon>
        <taxon>Conoidasida</taxon>
        <taxon>Coccidia</taxon>
        <taxon>Eucoccidiorida</taxon>
        <taxon>Eimeriorina</taxon>
        <taxon>Sarcocystidae</taxon>
        <taxon>Cystoisospora</taxon>
    </lineage>
</organism>
<sequence length="508" mass="56959">MSSLANQRTPSLSCRALLLACQGNSSSEVTELRMGVSSTRPSLKMTTTTSAPSPSVPSRRRNCASSPGSRRLPTPFLFSLLVAILTAGGHAADPNPERISEVTVILQAAILSMEKEHPRNALFSPFTVLKSLIALRDASSGAAREELNGLLGNPGRLLRLFHLDSCDAWPHVCEANGIFLTDSVGDDEAAHYFRRRCWTELGVDVRFLDFENSPQTALSIINQFVWRWTGGEFHHLLTSADISEQTEIAVVNGLYFNAPWESPFHTERLRQHFRPLSGRNSWAPPQLVTFMQQIVPDAHFPYLLTSEMRALRLPYSRSNLFLYIFMPRNFFKFHEELVQSPGVLESLVDQMLQAHRQRRSGTGNHPPVNLRYFLPEFLLSEGAQVDVRAALQYLGITTLFSESHGNKRLLANLRVSSFKHAAQVSVGLLGTLSRTGRLRRSLPIIPLRRSRLLTLIFDGPFIFQIRYHPEFLPGQQEHTVALPDIPRNGITLLSGHVLDALAAQQRFR</sequence>
<dbReference type="InterPro" id="IPR042185">
    <property type="entry name" value="Serpin_sf_2"/>
</dbReference>
<dbReference type="InterPro" id="IPR042178">
    <property type="entry name" value="Serpin_sf_1"/>
</dbReference>
<dbReference type="AlphaFoldDB" id="A0A2C6KTQ6"/>
<dbReference type="InterPro" id="IPR036186">
    <property type="entry name" value="Serpin_sf"/>
</dbReference>
<reference evidence="5 6" key="1">
    <citation type="journal article" date="2017" name="Int. J. Parasitol.">
        <title>The genome of the protozoan parasite Cystoisospora suis and a reverse vaccinology approach to identify vaccine candidates.</title>
        <authorList>
            <person name="Palmieri N."/>
            <person name="Shrestha A."/>
            <person name="Ruttkowski B."/>
            <person name="Beck T."/>
            <person name="Vogl C."/>
            <person name="Tomley F."/>
            <person name="Blake D.P."/>
            <person name="Joachim A."/>
        </authorList>
    </citation>
    <scope>NUCLEOTIDE SEQUENCE [LARGE SCALE GENOMIC DNA]</scope>
    <source>
        <strain evidence="5 6">Wien I</strain>
    </source>
</reference>
<dbReference type="VEuPathDB" id="ToxoDB:CSUI_005868"/>
<dbReference type="GO" id="GO:0004867">
    <property type="term" value="F:serine-type endopeptidase inhibitor activity"/>
    <property type="evidence" value="ECO:0007669"/>
    <property type="project" value="InterPro"/>
</dbReference>
<comment type="caution">
    <text evidence="5">The sequence shown here is derived from an EMBL/GenBank/DDBJ whole genome shotgun (WGS) entry which is preliminary data.</text>
</comment>
<dbReference type="Gene3D" id="2.30.39.10">
    <property type="entry name" value="Alpha-1-antitrypsin, domain 1"/>
    <property type="match status" value="1"/>
</dbReference>
<name>A0A2C6KTQ6_9APIC</name>
<dbReference type="GO" id="GO:0005615">
    <property type="term" value="C:extracellular space"/>
    <property type="evidence" value="ECO:0007669"/>
    <property type="project" value="InterPro"/>
</dbReference>
<evidence type="ECO:0000313" key="6">
    <source>
        <dbReference type="Proteomes" id="UP000221165"/>
    </source>
</evidence>
<dbReference type="PANTHER" id="PTHR11461:SF211">
    <property type="entry name" value="GH10112P-RELATED"/>
    <property type="match status" value="1"/>
</dbReference>
<evidence type="ECO:0000256" key="2">
    <source>
        <dbReference type="RuleBase" id="RU000411"/>
    </source>
</evidence>
<dbReference type="InterPro" id="IPR000215">
    <property type="entry name" value="Serpin_fam"/>
</dbReference>